<name>A0A1H3DN53_9PSEU</name>
<evidence type="ECO:0000313" key="4">
    <source>
        <dbReference type="Proteomes" id="UP000199529"/>
    </source>
</evidence>
<dbReference type="SUPFAM" id="SSF51735">
    <property type="entry name" value="NAD(P)-binding Rossmann-fold domains"/>
    <property type="match status" value="1"/>
</dbReference>
<reference evidence="4" key="1">
    <citation type="submission" date="2016-10" db="EMBL/GenBank/DDBJ databases">
        <authorList>
            <person name="Varghese N."/>
            <person name="Submissions S."/>
        </authorList>
    </citation>
    <scope>NUCLEOTIDE SEQUENCE [LARGE SCALE GENOMIC DNA]</scope>
    <source>
        <strain evidence="4">CGMCC 4.3530</strain>
    </source>
</reference>
<dbReference type="Proteomes" id="UP000199529">
    <property type="component" value="Unassembled WGS sequence"/>
</dbReference>
<dbReference type="Pfam" id="PF13561">
    <property type="entry name" value="adh_short_C2"/>
    <property type="match status" value="1"/>
</dbReference>
<evidence type="ECO:0000256" key="1">
    <source>
        <dbReference type="ARBA" id="ARBA00006484"/>
    </source>
</evidence>
<proteinExistence type="inferred from homology"/>
<dbReference type="Pfam" id="PF00106">
    <property type="entry name" value="adh_short"/>
    <property type="match status" value="1"/>
</dbReference>
<dbReference type="PRINTS" id="PR00081">
    <property type="entry name" value="GDHRDH"/>
</dbReference>
<dbReference type="OrthoDB" id="3676637at2"/>
<evidence type="ECO:0000256" key="2">
    <source>
        <dbReference type="ARBA" id="ARBA00023002"/>
    </source>
</evidence>
<sequence>MTRRIAVTGSASGIGKALVGMLTAQGATVIGVDRDTADVRADLSTDEGRTRAVAEVAELAAGRLDGVVACAGVSLPDPIAVSVNYFGVVRLLAGLRPLLTAAPQPRAAVVGSIAGTQPVDQAVIDACLRDDEQAALERARAAVESGAGSRLYPSSKSALAQWLRRTAVTADWAGAGIPLNAVAPGVVLSPMAAPLLEDEAMKKVMDEAVPMPLNGYAEPGVIAAALDWLISTGNTHMTGQVIYVDGGADATLRGPEVF</sequence>
<dbReference type="STRING" id="418495.SAMN05216215_1013163"/>
<accession>A0A1H3DN53</accession>
<dbReference type="EMBL" id="FNOK01000013">
    <property type="protein sequence ID" value="SDX67518.1"/>
    <property type="molecule type" value="Genomic_DNA"/>
</dbReference>
<dbReference type="PANTHER" id="PTHR24321">
    <property type="entry name" value="DEHYDROGENASES, SHORT CHAIN"/>
    <property type="match status" value="1"/>
</dbReference>
<keyword evidence="2" id="KW-0560">Oxidoreductase</keyword>
<keyword evidence="4" id="KW-1185">Reference proteome</keyword>
<dbReference type="PANTHER" id="PTHR24321:SF8">
    <property type="entry name" value="ESTRADIOL 17-BETA-DEHYDROGENASE 8-RELATED"/>
    <property type="match status" value="1"/>
</dbReference>
<dbReference type="InterPro" id="IPR002347">
    <property type="entry name" value="SDR_fam"/>
</dbReference>
<dbReference type="RefSeq" id="WP_093266313.1">
    <property type="nucleotide sequence ID" value="NZ_FNOK01000013.1"/>
</dbReference>
<comment type="similarity">
    <text evidence="1">Belongs to the short-chain dehydrogenases/reductases (SDR) family.</text>
</comment>
<evidence type="ECO:0000313" key="3">
    <source>
        <dbReference type="EMBL" id="SDX67518.1"/>
    </source>
</evidence>
<organism evidence="3 4">
    <name type="scientific">Saccharopolyspora shandongensis</name>
    <dbReference type="NCBI Taxonomy" id="418495"/>
    <lineage>
        <taxon>Bacteria</taxon>
        <taxon>Bacillati</taxon>
        <taxon>Actinomycetota</taxon>
        <taxon>Actinomycetes</taxon>
        <taxon>Pseudonocardiales</taxon>
        <taxon>Pseudonocardiaceae</taxon>
        <taxon>Saccharopolyspora</taxon>
    </lineage>
</organism>
<protein>
    <submittedName>
        <fullName evidence="3">NAD(P)-dependent dehydrogenase, short-chain alcohol dehydrogenase family</fullName>
    </submittedName>
</protein>
<dbReference type="Gene3D" id="3.40.50.720">
    <property type="entry name" value="NAD(P)-binding Rossmann-like Domain"/>
    <property type="match status" value="1"/>
</dbReference>
<gene>
    <name evidence="3" type="ORF">SAMN05216215_1013163</name>
</gene>
<dbReference type="InterPro" id="IPR036291">
    <property type="entry name" value="NAD(P)-bd_dom_sf"/>
</dbReference>
<dbReference type="GO" id="GO:0016491">
    <property type="term" value="F:oxidoreductase activity"/>
    <property type="evidence" value="ECO:0007669"/>
    <property type="project" value="UniProtKB-KW"/>
</dbReference>
<dbReference type="AlphaFoldDB" id="A0A1H3DN53"/>